<feature type="compositionally biased region" description="Polar residues" evidence="9">
    <location>
        <begin position="331"/>
        <end position="348"/>
    </location>
</feature>
<dbReference type="Gramene" id="Kaladp0081s0199.5.v1.1">
    <property type="protein sequence ID" value="Kaladp0081s0199.5.v1.1"/>
    <property type="gene ID" value="Kaladp0081s0199.v1.1"/>
</dbReference>
<feature type="compositionally biased region" description="Basic and acidic residues" evidence="9">
    <location>
        <begin position="146"/>
        <end position="161"/>
    </location>
</feature>
<keyword evidence="6" id="KW-0833">Ubl conjugation pathway</keyword>
<dbReference type="Pfam" id="PF13639">
    <property type="entry name" value="zf-RING_2"/>
    <property type="match status" value="1"/>
</dbReference>
<dbReference type="EnsemblPlants" id="Kaladp0081s0199.5.v1.1">
    <property type="protein sequence ID" value="Kaladp0081s0199.5.v1.1"/>
    <property type="gene ID" value="Kaladp0081s0199.v1.1"/>
</dbReference>
<name>A0A7N0UTN7_KALFE</name>
<comment type="catalytic activity">
    <reaction evidence="1">
        <text>S-ubiquitinyl-[E2 ubiquitin-conjugating enzyme]-L-cysteine + [acceptor protein]-L-lysine = [E2 ubiquitin-conjugating enzyme]-L-cysteine + N(6)-ubiquitinyl-[acceptor protein]-L-lysine.</text>
        <dbReference type="EC" id="2.3.2.27"/>
    </reaction>
</comment>
<dbReference type="SMART" id="SM00184">
    <property type="entry name" value="RING"/>
    <property type="match status" value="1"/>
</dbReference>
<dbReference type="Gramene" id="Kaladp0081s0199.1.v1.1">
    <property type="protein sequence ID" value="Kaladp0081s0199.1.v1.1"/>
    <property type="gene ID" value="Kaladp0081s0199.v1.1"/>
</dbReference>
<dbReference type="EnsemblPlants" id="Kaladp0081s0199.2.v1.1">
    <property type="protein sequence ID" value="Kaladp0081s0199.2.v1.1"/>
    <property type="gene ID" value="Kaladp0081s0199.v1.1"/>
</dbReference>
<feature type="domain" description="RING-type" evidence="10">
    <location>
        <begin position="30"/>
        <end position="70"/>
    </location>
</feature>
<feature type="compositionally biased region" description="Polar residues" evidence="9">
    <location>
        <begin position="200"/>
        <end position="209"/>
    </location>
</feature>
<feature type="compositionally biased region" description="Polar residues" evidence="9">
    <location>
        <begin position="164"/>
        <end position="184"/>
    </location>
</feature>
<evidence type="ECO:0000256" key="1">
    <source>
        <dbReference type="ARBA" id="ARBA00000900"/>
    </source>
</evidence>
<dbReference type="PANTHER" id="PTHR46463:SF27">
    <property type="entry name" value="OS03G0788800 PROTEIN"/>
    <property type="match status" value="1"/>
</dbReference>
<dbReference type="EC" id="2.3.2.27" evidence="2"/>
<dbReference type="Proteomes" id="UP000594263">
    <property type="component" value="Unplaced"/>
</dbReference>
<dbReference type="EnsemblPlants" id="Kaladp0081s0199.1.v1.1">
    <property type="protein sequence ID" value="Kaladp0081s0199.1.v1.1"/>
    <property type="gene ID" value="Kaladp0081s0199.v1.1"/>
</dbReference>
<dbReference type="SUPFAM" id="SSF57850">
    <property type="entry name" value="RING/U-box"/>
    <property type="match status" value="1"/>
</dbReference>
<dbReference type="Gene3D" id="3.30.40.10">
    <property type="entry name" value="Zinc/RING finger domain, C3HC4 (zinc finger)"/>
    <property type="match status" value="1"/>
</dbReference>
<protein>
    <recommendedName>
        <fullName evidence="2">RING-type E3 ubiquitin transferase</fullName>
        <ecNumber evidence="2">2.3.2.27</ecNumber>
    </recommendedName>
</protein>
<dbReference type="AlphaFoldDB" id="A0A7N0UTN7"/>
<evidence type="ECO:0000256" key="2">
    <source>
        <dbReference type="ARBA" id="ARBA00012483"/>
    </source>
</evidence>
<proteinExistence type="predicted"/>
<evidence type="ECO:0000256" key="9">
    <source>
        <dbReference type="SAM" id="MobiDB-lite"/>
    </source>
</evidence>
<keyword evidence="7" id="KW-0862">Zinc</keyword>
<keyword evidence="5 8" id="KW-0863">Zinc-finger</keyword>
<dbReference type="InterPro" id="IPR001841">
    <property type="entry name" value="Znf_RING"/>
</dbReference>
<dbReference type="FunFam" id="3.30.40.10:FF:000705">
    <property type="entry name" value="E3 ubiquitin-protein ligase RHF2A isoform X1"/>
    <property type="match status" value="1"/>
</dbReference>
<sequence length="361" mass="39156">MEDAKSSESHLISAAAYVEAGVQDACDDACSICLEAFNESEPSTMTSCKHEFHLQCILEWCQRSAQCPMCWQPISLKDPESQELLDAVEHERRIMANLPRTATVFRHPTLGEFEIPVGVTDAELEERIIQHLAAAAAMRRGRRIVRREGQRSRQSAPDHPHLVLSSSQNTLPASHATQSPSSGGESERTPAFINSPRPDQVSTSPSGSSGIRIVESGLSGNHGSSPLRLSPISQDMEGPSEGQSFSETVKSRFTAVSTKYKESITKNARGWRERLFSRNTCVADLGSEVKREVNAGIATVSRMMDRLGTKEHETTTSTASISNSAVDESDQNITNQQAIETNGTTGVNGTHLPSPCAPPSV</sequence>
<evidence type="ECO:0000256" key="8">
    <source>
        <dbReference type="PROSITE-ProRule" id="PRU00175"/>
    </source>
</evidence>
<reference evidence="11" key="1">
    <citation type="submission" date="2021-01" db="UniProtKB">
        <authorList>
            <consortium name="EnsemblPlants"/>
        </authorList>
    </citation>
    <scope>IDENTIFICATION</scope>
</reference>
<dbReference type="Gramene" id="Kaladp0081s0199.2.v1.1">
    <property type="protein sequence ID" value="Kaladp0081s0199.2.v1.1"/>
    <property type="gene ID" value="Kaladp0081s0199.v1.1"/>
</dbReference>
<dbReference type="InterPro" id="IPR013083">
    <property type="entry name" value="Znf_RING/FYVE/PHD"/>
</dbReference>
<evidence type="ECO:0000256" key="3">
    <source>
        <dbReference type="ARBA" id="ARBA00022679"/>
    </source>
</evidence>
<evidence type="ECO:0000256" key="5">
    <source>
        <dbReference type="ARBA" id="ARBA00022771"/>
    </source>
</evidence>
<dbReference type="PROSITE" id="PS50089">
    <property type="entry name" value="ZF_RING_2"/>
    <property type="match status" value="1"/>
</dbReference>
<evidence type="ECO:0000259" key="10">
    <source>
        <dbReference type="PROSITE" id="PS50089"/>
    </source>
</evidence>
<feature type="compositionally biased region" description="Low complexity" evidence="9">
    <location>
        <begin position="315"/>
        <end position="325"/>
    </location>
</feature>
<feature type="region of interest" description="Disordered" evidence="9">
    <location>
        <begin position="146"/>
        <end position="248"/>
    </location>
</feature>
<keyword evidence="12" id="KW-1185">Reference proteome</keyword>
<dbReference type="GO" id="GO:0008270">
    <property type="term" value="F:zinc ion binding"/>
    <property type="evidence" value="ECO:0007669"/>
    <property type="project" value="UniProtKB-KW"/>
</dbReference>
<evidence type="ECO:0000256" key="7">
    <source>
        <dbReference type="ARBA" id="ARBA00022833"/>
    </source>
</evidence>
<feature type="region of interest" description="Disordered" evidence="9">
    <location>
        <begin position="309"/>
        <end position="361"/>
    </location>
</feature>
<dbReference type="GO" id="GO:0061630">
    <property type="term" value="F:ubiquitin protein ligase activity"/>
    <property type="evidence" value="ECO:0007669"/>
    <property type="project" value="UniProtKB-EC"/>
</dbReference>
<accession>A0A7N0UTN7</accession>
<evidence type="ECO:0000256" key="6">
    <source>
        <dbReference type="ARBA" id="ARBA00022786"/>
    </source>
</evidence>
<dbReference type="PANTHER" id="PTHR46463">
    <property type="entry name" value="ZINC FINGER, RING/FYVE/PHD-TYPE"/>
    <property type="match status" value="1"/>
</dbReference>
<evidence type="ECO:0000256" key="4">
    <source>
        <dbReference type="ARBA" id="ARBA00022723"/>
    </source>
</evidence>
<evidence type="ECO:0000313" key="12">
    <source>
        <dbReference type="Proteomes" id="UP000594263"/>
    </source>
</evidence>
<keyword evidence="3" id="KW-0808">Transferase</keyword>
<evidence type="ECO:0000313" key="11">
    <source>
        <dbReference type="EnsemblPlants" id="Kaladp0081s0199.5.v1.1"/>
    </source>
</evidence>
<keyword evidence="4" id="KW-0479">Metal-binding</keyword>
<organism evidence="11 12">
    <name type="scientific">Kalanchoe fedtschenkoi</name>
    <name type="common">Lavender scallops</name>
    <name type="synonym">South American air plant</name>
    <dbReference type="NCBI Taxonomy" id="63787"/>
    <lineage>
        <taxon>Eukaryota</taxon>
        <taxon>Viridiplantae</taxon>
        <taxon>Streptophyta</taxon>
        <taxon>Embryophyta</taxon>
        <taxon>Tracheophyta</taxon>
        <taxon>Spermatophyta</taxon>
        <taxon>Magnoliopsida</taxon>
        <taxon>eudicotyledons</taxon>
        <taxon>Gunneridae</taxon>
        <taxon>Pentapetalae</taxon>
        <taxon>Saxifragales</taxon>
        <taxon>Crassulaceae</taxon>
        <taxon>Kalanchoe</taxon>
    </lineage>
</organism>